<dbReference type="EMBL" id="CP000473">
    <property type="protein sequence ID" value="ABJ86968.1"/>
    <property type="molecule type" value="Genomic_DNA"/>
</dbReference>
<dbReference type="AlphaFoldDB" id="Q01TQ2"/>
<name>Q01TQ2_SOLUE</name>
<reference evidence="1" key="1">
    <citation type="submission" date="2006-10" db="EMBL/GenBank/DDBJ databases">
        <title>Complete sequence of Solibacter usitatus Ellin6076.</title>
        <authorList>
            <consortium name="US DOE Joint Genome Institute"/>
            <person name="Copeland A."/>
            <person name="Lucas S."/>
            <person name="Lapidus A."/>
            <person name="Barry K."/>
            <person name="Detter J.C."/>
            <person name="Glavina del Rio T."/>
            <person name="Hammon N."/>
            <person name="Israni S."/>
            <person name="Dalin E."/>
            <person name="Tice H."/>
            <person name="Pitluck S."/>
            <person name="Thompson L.S."/>
            <person name="Brettin T."/>
            <person name="Bruce D."/>
            <person name="Han C."/>
            <person name="Tapia R."/>
            <person name="Gilna P."/>
            <person name="Schmutz J."/>
            <person name="Larimer F."/>
            <person name="Land M."/>
            <person name="Hauser L."/>
            <person name="Kyrpides N."/>
            <person name="Mikhailova N."/>
            <person name="Janssen P.H."/>
            <person name="Kuske C.R."/>
            <person name="Richardson P."/>
        </authorList>
    </citation>
    <scope>NUCLEOTIDE SEQUENCE</scope>
    <source>
        <strain evidence="1">Ellin6076</strain>
    </source>
</reference>
<dbReference type="KEGG" id="sus:Acid_6033"/>
<dbReference type="InParanoid" id="Q01TQ2"/>
<evidence type="ECO:0000313" key="1">
    <source>
        <dbReference type="EMBL" id="ABJ86968.1"/>
    </source>
</evidence>
<sequence length="153" mass="17222">MGCLGCRVPTISPPNLHRDSTSDWRVGLSNGPVLTSKRPFLERLCQIGSVGLAGRGVAILYCERGTKDVDGLTYKEDGRSTEPNVNTSRKGRFKAGWNDAAIREKEYDATTLETLYWQNLGYRFGKLLGETSEELQEEMYELCVKQQKEKQGR</sequence>
<gene>
    <name evidence="1" type="ordered locus">Acid_6033</name>
</gene>
<accession>Q01TQ2</accession>
<organism evidence="1">
    <name type="scientific">Solibacter usitatus (strain Ellin6076)</name>
    <dbReference type="NCBI Taxonomy" id="234267"/>
    <lineage>
        <taxon>Bacteria</taxon>
        <taxon>Pseudomonadati</taxon>
        <taxon>Acidobacteriota</taxon>
        <taxon>Terriglobia</taxon>
        <taxon>Bryobacterales</taxon>
        <taxon>Solibacteraceae</taxon>
        <taxon>Candidatus Solibacter</taxon>
    </lineage>
</organism>
<proteinExistence type="predicted"/>
<dbReference type="HOGENOM" id="CLU_1712081_0_0_0"/>
<protein>
    <submittedName>
        <fullName evidence="1">Uncharacterized protein</fullName>
    </submittedName>
</protein>